<dbReference type="PANTHER" id="PTHR46038">
    <property type="entry name" value="EXPRESSED PROTEIN-RELATED"/>
    <property type="match status" value="1"/>
</dbReference>
<reference evidence="2" key="1">
    <citation type="submission" date="2022-08" db="EMBL/GenBank/DDBJ databases">
        <authorList>
            <person name="Gutierrez-Valencia J."/>
        </authorList>
    </citation>
    <scope>NUCLEOTIDE SEQUENCE</scope>
</reference>
<dbReference type="InterPro" id="IPR044821">
    <property type="entry name" value="At1g28695/At4g15970-like"/>
</dbReference>
<accession>A0AAV0NG45</accession>
<dbReference type="Proteomes" id="UP001154282">
    <property type="component" value="Unassembled WGS sequence"/>
</dbReference>
<dbReference type="PANTHER" id="PTHR46038:SF37">
    <property type="entry name" value="GLYCOSYLTRANSFERASE"/>
    <property type="match status" value="1"/>
</dbReference>
<feature type="domain" description="Nucleotide-diphospho-sugar transferase" evidence="1">
    <location>
        <begin position="42"/>
        <end position="161"/>
    </location>
</feature>
<comment type="caution">
    <text evidence="2">The sequence shown here is derived from an EMBL/GenBank/DDBJ whole genome shotgun (WGS) entry which is preliminary data.</text>
</comment>
<organism evidence="2 3">
    <name type="scientific">Linum tenue</name>
    <dbReference type="NCBI Taxonomy" id="586396"/>
    <lineage>
        <taxon>Eukaryota</taxon>
        <taxon>Viridiplantae</taxon>
        <taxon>Streptophyta</taxon>
        <taxon>Embryophyta</taxon>
        <taxon>Tracheophyta</taxon>
        <taxon>Spermatophyta</taxon>
        <taxon>Magnoliopsida</taxon>
        <taxon>eudicotyledons</taxon>
        <taxon>Gunneridae</taxon>
        <taxon>Pentapetalae</taxon>
        <taxon>rosids</taxon>
        <taxon>fabids</taxon>
        <taxon>Malpighiales</taxon>
        <taxon>Linaceae</taxon>
        <taxon>Linum</taxon>
    </lineage>
</organism>
<protein>
    <recommendedName>
        <fullName evidence="1">Nucleotide-diphospho-sugar transferase domain-containing protein</fullName>
    </recommendedName>
</protein>
<evidence type="ECO:0000313" key="3">
    <source>
        <dbReference type="Proteomes" id="UP001154282"/>
    </source>
</evidence>
<name>A0AAV0NG45_9ROSI</name>
<proteinExistence type="predicted"/>
<dbReference type="InterPro" id="IPR005069">
    <property type="entry name" value="Nucl-diP-sugar_transferase"/>
</dbReference>
<keyword evidence="3" id="KW-1185">Reference proteome</keyword>
<gene>
    <name evidence="2" type="ORF">LITE_LOCUS33189</name>
</gene>
<dbReference type="EMBL" id="CAMGYJ010000008">
    <property type="protein sequence ID" value="CAI0457600.1"/>
    <property type="molecule type" value="Genomic_DNA"/>
</dbReference>
<evidence type="ECO:0000313" key="2">
    <source>
        <dbReference type="EMBL" id="CAI0457600.1"/>
    </source>
</evidence>
<evidence type="ECO:0000259" key="1">
    <source>
        <dbReference type="Pfam" id="PF03407"/>
    </source>
</evidence>
<dbReference type="Pfam" id="PF03407">
    <property type="entry name" value="Nucleotid_trans"/>
    <property type="match status" value="1"/>
</dbReference>
<dbReference type="AlphaFoldDB" id="A0AAV0NG45"/>
<sequence>METRTVIITAIDNSTATPRLPGSPPALDDLLESLKNGRATKHLVDHLVIFTFDPQTFRYCKSIHPHCFKYPKFNGLHDHQPHKFVGLFRNELLRQVLEFGYNFFYTDAILSWERNPLPLFGSEDKISIGCEFYSTVSNTKNAEYFYMKSGPVSIAFFKMWKLINIIYPDTVVNNSFCQLRFNDKFGPVVKSMIKSVESTK</sequence>